<dbReference type="InterPro" id="IPR053149">
    <property type="entry name" value="TPK"/>
</dbReference>
<dbReference type="InterPro" id="IPR036759">
    <property type="entry name" value="TPK_catalytic_sf"/>
</dbReference>
<reference evidence="7" key="1">
    <citation type="submission" date="2021-02" db="EMBL/GenBank/DDBJ databases">
        <title>Infant gut strain persistence is associated with maternal origin, phylogeny, and functional potential including surface adhesion and iron acquisition.</title>
        <authorList>
            <person name="Lou Y.C."/>
        </authorList>
    </citation>
    <scope>NUCLEOTIDE SEQUENCE</scope>
    <source>
        <strain evidence="7">L2_039_000G1_dasL2_039_000G1_concoct_11</strain>
    </source>
</reference>
<keyword evidence="1 7" id="KW-0808">Transferase</keyword>
<dbReference type="AlphaFoldDB" id="A0A943YYK4"/>
<comment type="caution">
    <text evidence="7">The sequence shown here is derived from an EMBL/GenBank/DDBJ whole genome shotgun (WGS) entry which is preliminary data.</text>
</comment>
<dbReference type="EC" id="2.7.6.2" evidence="5"/>
<organism evidence="7 8">
    <name type="scientific">Slackia piriformis</name>
    <dbReference type="NCBI Taxonomy" id="626934"/>
    <lineage>
        <taxon>Bacteria</taxon>
        <taxon>Bacillati</taxon>
        <taxon>Actinomycetota</taxon>
        <taxon>Coriobacteriia</taxon>
        <taxon>Eggerthellales</taxon>
        <taxon>Eggerthellaceae</taxon>
        <taxon>Slackia</taxon>
    </lineage>
</organism>
<dbReference type="NCBIfam" id="TIGR01378">
    <property type="entry name" value="thi_PPkinase"/>
    <property type="match status" value="1"/>
</dbReference>
<evidence type="ECO:0000256" key="4">
    <source>
        <dbReference type="ARBA" id="ARBA00022840"/>
    </source>
</evidence>
<dbReference type="InterPro" id="IPR007371">
    <property type="entry name" value="TPK_catalytic"/>
</dbReference>
<dbReference type="Proteomes" id="UP000727506">
    <property type="component" value="Unassembled WGS sequence"/>
</dbReference>
<dbReference type="Pfam" id="PF04263">
    <property type="entry name" value="TPK_catalytic"/>
    <property type="match status" value="1"/>
</dbReference>
<dbReference type="SMART" id="SM00983">
    <property type="entry name" value="TPK_B1_binding"/>
    <property type="match status" value="1"/>
</dbReference>
<evidence type="ECO:0000256" key="1">
    <source>
        <dbReference type="ARBA" id="ARBA00022679"/>
    </source>
</evidence>
<dbReference type="GO" id="GO:0004788">
    <property type="term" value="F:thiamine diphosphokinase activity"/>
    <property type="evidence" value="ECO:0007669"/>
    <property type="project" value="UniProtKB-UniRule"/>
</dbReference>
<evidence type="ECO:0000259" key="6">
    <source>
        <dbReference type="SMART" id="SM00983"/>
    </source>
</evidence>
<dbReference type="PANTHER" id="PTHR41299:SF1">
    <property type="entry name" value="THIAMINE PYROPHOSPHOKINASE"/>
    <property type="match status" value="1"/>
</dbReference>
<dbReference type="InterPro" id="IPR007373">
    <property type="entry name" value="Thiamin_PyroPKinase_B1-bd"/>
</dbReference>
<sequence length="220" mass="22970">MNTGFACALVGAASFDAAHFAKERFDAVLAVDGGYASLARAGVTPDFALGDFDSLGFVPDDVPVERHPTMKDDSDTSLALGWAAHRGFSSAAVYGILGGRLDHTHAGIAALLGASRRGMRCVAVGEGFVVAVLSAAHYRALELPASMSGTFSVYSLSDRSCGVSETGAKYEIADIELSNDVTLGLSNECVGETLRISVASGDLAVYLPSCPLRGMRWERS</sequence>
<keyword evidence="2" id="KW-0547">Nucleotide-binding</keyword>
<dbReference type="CDD" id="cd07995">
    <property type="entry name" value="TPK"/>
    <property type="match status" value="1"/>
</dbReference>
<dbReference type="SUPFAM" id="SSF63999">
    <property type="entry name" value="Thiamin pyrophosphokinase, catalytic domain"/>
    <property type="match status" value="1"/>
</dbReference>
<dbReference type="GO" id="GO:0006772">
    <property type="term" value="P:thiamine metabolic process"/>
    <property type="evidence" value="ECO:0007669"/>
    <property type="project" value="UniProtKB-UniRule"/>
</dbReference>
<dbReference type="EMBL" id="JAGZSV010000178">
    <property type="protein sequence ID" value="MBS6941401.1"/>
    <property type="molecule type" value="Genomic_DNA"/>
</dbReference>
<protein>
    <recommendedName>
        <fullName evidence="5">Thiamine diphosphokinase</fullName>
        <ecNumber evidence="5">2.7.6.2</ecNumber>
    </recommendedName>
</protein>
<dbReference type="GO" id="GO:0005524">
    <property type="term" value="F:ATP binding"/>
    <property type="evidence" value="ECO:0007669"/>
    <property type="project" value="UniProtKB-KW"/>
</dbReference>
<evidence type="ECO:0000256" key="3">
    <source>
        <dbReference type="ARBA" id="ARBA00022777"/>
    </source>
</evidence>
<evidence type="ECO:0000313" key="8">
    <source>
        <dbReference type="Proteomes" id="UP000727506"/>
    </source>
</evidence>
<keyword evidence="3" id="KW-0418">Kinase</keyword>
<dbReference type="GO" id="GO:0016301">
    <property type="term" value="F:kinase activity"/>
    <property type="evidence" value="ECO:0007669"/>
    <property type="project" value="UniProtKB-KW"/>
</dbReference>
<keyword evidence="4" id="KW-0067">ATP-binding</keyword>
<dbReference type="PANTHER" id="PTHR41299">
    <property type="entry name" value="THIAMINE PYROPHOSPHOKINASE"/>
    <property type="match status" value="1"/>
</dbReference>
<evidence type="ECO:0000256" key="5">
    <source>
        <dbReference type="NCBIfam" id="TIGR01378"/>
    </source>
</evidence>
<feature type="domain" description="Thiamin pyrophosphokinase thiamin-binding" evidence="6">
    <location>
        <begin position="149"/>
        <end position="204"/>
    </location>
</feature>
<gene>
    <name evidence="7" type="ORF">KH142_08020</name>
</gene>
<dbReference type="Gene3D" id="3.40.50.10240">
    <property type="entry name" value="Thiamin pyrophosphokinase, catalytic domain"/>
    <property type="match status" value="1"/>
</dbReference>
<dbReference type="GO" id="GO:0030975">
    <property type="term" value="F:thiamine binding"/>
    <property type="evidence" value="ECO:0007669"/>
    <property type="project" value="InterPro"/>
</dbReference>
<evidence type="ECO:0000313" key="7">
    <source>
        <dbReference type="EMBL" id="MBS6941401.1"/>
    </source>
</evidence>
<accession>A0A943YYK4</accession>
<name>A0A943YYK4_9ACTN</name>
<evidence type="ECO:0000256" key="2">
    <source>
        <dbReference type="ARBA" id="ARBA00022741"/>
    </source>
</evidence>
<dbReference type="GO" id="GO:0009229">
    <property type="term" value="P:thiamine diphosphate biosynthetic process"/>
    <property type="evidence" value="ECO:0007669"/>
    <property type="project" value="InterPro"/>
</dbReference>
<proteinExistence type="predicted"/>
<dbReference type="InterPro" id="IPR006282">
    <property type="entry name" value="Thi_PPkinase"/>
</dbReference>